<organism evidence="3 4">
    <name type="scientific">Blepharisma stoltei</name>
    <dbReference type="NCBI Taxonomy" id="1481888"/>
    <lineage>
        <taxon>Eukaryota</taxon>
        <taxon>Sar</taxon>
        <taxon>Alveolata</taxon>
        <taxon>Ciliophora</taxon>
        <taxon>Postciliodesmatophora</taxon>
        <taxon>Heterotrichea</taxon>
        <taxon>Heterotrichida</taxon>
        <taxon>Blepharismidae</taxon>
        <taxon>Blepharisma</taxon>
    </lineage>
</organism>
<feature type="compositionally biased region" description="Polar residues" evidence="2">
    <location>
        <begin position="58"/>
        <end position="80"/>
    </location>
</feature>
<comment type="caution">
    <text evidence="3">The sequence shown here is derived from an EMBL/GenBank/DDBJ whole genome shotgun (WGS) entry which is preliminary data.</text>
</comment>
<evidence type="ECO:0000313" key="4">
    <source>
        <dbReference type="Proteomes" id="UP001162131"/>
    </source>
</evidence>
<evidence type="ECO:0000313" key="3">
    <source>
        <dbReference type="EMBL" id="CAG9314569.1"/>
    </source>
</evidence>
<feature type="region of interest" description="Disordered" evidence="2">
    <location>
        <begin position="52"/>
        <end position="84"/>
    </location>
</feature>
<dbReference type="Proteomes" id="UP001162131">
    <property type="component" value="Unassembled WGS sequence"/>
</dbReference>
<accession>A0AAU9IGJ7</accession>
<protein>
    <recommendedName>
        <fullName evidence="5">cGMP-dependent protein kinase interacting domain-containing protein</fullName>
    </recommendedName>
</protein>
<evidence type="ECO:0008006" key="5">
    <source>
        <dbReference type="Google" id="ProtNLM"/>
    </source>
</evidence>
<gene>
    <name evidence="3" type="ORF">BSTOLATCC_MIC11570</name>
</gene>
<keyword evidence="4" id="KW-1185">Reference proteome</keyword>
<dbReference type="AlphaFoldDB" id="A0AAU9IGJ7"/>
<proteinExistence type="predicted"/>
<name>A0AAU9IGJ7_9CILI</name>
<feature type="coiled-coil region" evidence="1">
    <location>
        <begin position="89"/>
        <end position="130"/>
    </location>
</feature>
<dbReference type="EMBL" id="CAJZBQ010000012">
    <property type="protein sequence ID" value="CAG9314569.1"/>
    <property type="molecule type" value="Genomic_DNA"/>
</dbReference>
<reference evidence="3" key="1">
    <citation type="submission" date="2021-09" db="EMBL/GenBank/DDBJ databases">
        <authorList>
            <consortium name="AG Swart"/>
            <person name="Singh M."/>
            <person name="Singh A."/>
            <person name="Seah K."/>
            <person name="Emmerich C."/>
        </authorList>
    </citation>
    <scope>NUCLEOTIDE SEQUENCE</scope>
    <source>
        <strain evidence="3">ATCC30299</strain>
    </source>
</reference>
<evidence type="ECO:0000256" key="2">
    <source>
        <dbReference type="SAM" id="MobiDB-lite"/>
    </source>
</evidence>
<keyword evidence="1" id="KW-0175">Coiled coil</keyword>
<sequence>MESIFSKPPASPSHHYATLLQKKEKGNKSSEYFSRAITPTAHLYTANGLAKGHRRTVSIPQNHNSDTTNPNCNRPESSESYEYGNSDDINLIKEELKNVKEENFSLKSRIKDLEKQLEDEKIRVKILESRLRM</sequence>
<evidence type="ECO:0000256" key="1">
    <source>
        <dbReference type="SAM" id="Coils"/>
    </source>
</evidence>